<gene>
    <name evidence="1" type="ORF">SAMN03097708_00596</name>
</gene>
<accession>A0A1G5PRN1</accession>
<dbReference type="OrthoDB" id="5771502at2"/>
<name>A0A1G5PRN1_9GAMM</name>
<sequence>MVKKADVTLHIDEELDDARTSQVCSILEGVHGIQRVHCAEHQKHLFIVEFDPDSVDSRAVLDHVTRQGLHAELIGL</sequence>
<reference evidence="1 2" key="1">
    <citation type="submission" date="2016-10" db="EMBL/GenBank/DDBJ databases">
        <authorList>
            <person name="de Groot N.N."/>
        </authorList>
    </citation>
    <scope>NUCLEOTIDE SEQUENCE [LARGE SCALE GENOMIC DNA]</scope>
    <source>
        <strain evidence="1 2">HLD2</strain>
    </source>
</reference>
<evidence type="ECO:0000313" key="2">
    <source>
        <dbReference type="Proteomes" id="UP000199648"/>
    </source>
</evidence>
<organism evidence="1 2">
    <name type="scientific">Thiohalomonas denitrificans</name>
    <dbReference type="NCBI Taxonomy" id="415747"/>
    <lineage>
        <taxon>Bacteria</taxon>
        <taxon>Pseudomonadati</taxon>
        <taxon>Pseudomonadota</taxon>
        <taxon>Gammaproteobacteria</taxon>
        <taxon>Thiohalomonadales</taxon>
        <taxon>Thiohalomonadaceae</taxon>
        <taxon>Thiohalomonas</taxon>
    </lineage>
</organism>
<keyword evidence="2" id="KW-1185">Reference proteome</keyword>
<protein>
    <submittedName>
        <fullName evidence="1">Uncharacterized protein</fullName>
    </submittedName>
</protein>
<dbReference type="Proteomes" id="UP000199648">
    <property type="component" value="Unassembled WGS sequence"/>
</dbReference>
<dbReference type="RefSeq" id="WP_092992478.1">
    <property type="nucleotide sequence ID" value="NZ_FMWD01000002.1"/>
</dbReference>
<dbReference type="AlphaFoldDB" id="A0A1G5PRN1"/>
<evidence type="ECO:0000313" key="1">
    <source>
        <dbReference type="EMBL" id="SCZ51820.1"/>
    </source>
</evidence>
<dbReference type="EMBL" id="FMWD01000002">
    <property type="protein sequence ID" value="SCZ51820.1"/>
    <property type="molecule type" value="Genomic_DNA"/>
</dbReference>
<proteinExistence type="predicted"/>